<dbReference type="Proteomes" id="UP001419268">
    <property type="component" value="Unassembled WGS sequence"/>
</dbReference>
<reference evidence="1 2" key="1">
    <citation type="submission" date="2024-01" db="EMBL/GenBank/DDBJ databases">
        <title>Genome assemblies of Stephania.</title>
        <authorList>
            <person name="Yang L."/>
        </authorList>
    </citation>
    <scope>NUCLEOTIDE SEQUENCE [LARGE SCALE GENOMIC DNA]</scope>
    <source>
        <strain evidence="1">JXDWG</strain>
        <tissue evidence="1">Leaf</tissue>
    </source>
</reference>
<keyword evidence="2" id="KW-1185">Reference proteome</keyword>
<evidence type="ECO:0000313" key="1">
    <source>
        <dbReference type="EMBL" id="KAK9104892.1"/>
    </source>
</evidence>
<evidence type="ECO:0008006" key="3">
    <source>
        <dbReference type="Google" id="ProtNLM"/>
    </source>
</evidence>
<sequence length="102" mass="11257">MALGFGVLEHISPFSLVSSGNSGSSSRSPFAPFGKLFSQFFTIKLDESNFLLWKSIVVQEIQGFDLDGYLFGTLPPTDTVLADGSSNLEYKIWFNREKVLLG</sequence>
<name>A0AAP0I0G5_9MAGN</name>
<dbReference type="EMBL" id="JBBNAG010000009">
    <property type="protein sequence ID" value="KAK9104892.1"/>
    <property type="molecule type" value="Genomic_DNA"/>
</dbReference>
<evidence type="ECO:0000313" key="2">
    <source>
        <dbReference type="Proteomes" id="UP001419268"/>
    </source>
</evidence>
<proteinExistence type="predicted"/>
<dbReference type="AlphaFoldDB" id="A0AAP0I0G5"/>
<gene>
    <name evidence="1" type="ORF">Scep_021736</name>
</gene>
<accession>A0AAP0I0G5</accession>
<organism evidence="1 2">
    <name type="scientific">Stephania cephalantha</name>
    <dbReference type="NCBI Taxonomy" id="152367"/>
    <lineage>
        <taxon>Eukaryota</taxon>
        <taxon>Viridiplantae</taxon>
        <taxon>Streptophyta</taxon>
        <taxon>Embryophyta</taxon>
        <taxon>Tracheophyta</taxon>
        <taxon>Spermatophyta</taxon>
        <taxon>Magnoliopsida</taxon>
        <taxon>Ranunculales</taxon>
        <taxon>Menispermaceae</taxon>
        <taxon>Menispermoideae</taxon>
        <taxon>Cissampelideae</taxon>
        <taxon>Stephania</taxon>
    </lineage>
</organism>
<protein>
    <recommendedName>
        <fullName evidence="3">Retrotransposon Copia-like N-terminal domain-containing protein</fullName>
    </recommendedName>
</protein>
<comment type="caution">
    <text evidence="1">The sequence shown here is derived from an EMBL/GenBank/DDBJ whole genome shotgun (WGS) entry which is preliminary data.</text>
</comment>